<dbReference type="EMBL" id="PFFQ01000024">
    <property type="protein sequence ID" value="PIW17335.1"/>
    <property type="molecule type" value="Genomic_DNA"/>
</dbReference>
<accession>A0A2M7G5U6</accession>
<name>A0A2M7G5U6_9BACT</name>
<dbReference type="Proteomes" id="UP000231019">
    <property type="component" value="Unassembled WGS sequence"/>
</dbReference>
<protein>
    <submittedName>
        <fullName evidence="1">Uncharacterized protein</fullName>
    </submittedName>
</protein>
<reference evidence="1 2" key="1">
    <citation type="submission" date="2017-09" db="EMBL/GenBank/DDBJ databases">
        <title>Depth-based differentiation of microbial function through sediment-hosted aquifers and enrichment of novel symbionts in the deep terrestrial subsurface.</title>
        <authorList>
            <person name="Probst A.J."/>
            <person name="Ladd B."/>
            <person name="Jarett J.K."/>
            <person name="Geller-Mcgrath D.E."/>
            <person name="Sieber C.M."/>
            <person name="Emerson J.B."/>
            <person name="Anantharaman K."/>
            <person name="Thomas B.C."/>
            <person name="Malmstrom R."/>
            <person name="Stieglmeier M."/>
            <person name="Klingl A."/>
            <person name="Woyke T."/>
            <person name="Ryan C.M."/>
            <person name="Banfield J.F."/>
        </authorList>
    </citation>
    <scope>NUCLEOTIDE SEQUENCE [LARGE SCALE GENOMIC DNA]</scope>
    <source>
        <strain evidence="1">CG17_big_fil_post_rev_8_21_14_2_50_48_46</strain>
    </source>
</reference>
<sequence>MSTLNKAIFTPTVIVGIYKHDQFGTYHLRNLRTGQMLNRGYSTIDEARLVQELLENNPDGLSEEARQSFSAVYQPESERGLDALIKVLASELAEWEKLSNSFTFNLEAANARLSR</sequence>
<evidence type="ECO:0000313" key="2">
    <source>
        <dbReference type="Proteomes" id="UP000231019"/>
    </source>
</evidence>
<dbReference type="AlphaFoldDB" id="A0A2M7G5U6"/>
<gene>
    <name evidence="1" type="ORF">COW36_09165</name>
</gene>
<comment type="caution">
    <text evidence="1">The sequence shown here is derived from an EMBL/GenBank/DDBJ whole genome shotgun (WGS) entry which is preliminary data.</text>
</comment>
<organism evidence="1 2">
    <name type="scientific">bacterium (Candidatus Blackallbacteria) CG17_big_fil_post_rev_8_21_14_2_50_48_46</name>
    <dbReference type="NCBI Taxonomy" id="2014261"/>
    <lineage>
        <taxon>Bacteria</taxon>
        <taxon>Candidatus Blackallbacteria</taxon>
    </lineage>
</organism>
<proteinExistence type="predicted"/>
<evidence type="ECO:0000313" key="1">
    <source>
        <dbReference type="EMBL" id="PIW17335.1"/>
    </source>
</evidence>